<comment type="caution">
    <text evidence="9">The sequence shown here is derived from an EMBL/GenBank/DDBJ whole genome shotgun (WGS) entry which is preliminary data.</text>
</comment>
<keyword evidence="4" id="KW-0238">DNA-binding</keyword>
<gene>
    <name evidence="9" type="ORF">V8N49_09960</name>
</gene>
<dbReference type="CDD" id="cd06170">
    <property type="entry name" value="LuxR_C_like"/>
    <property type="match status" value="1"/>
</dbReference>
<dbReference type="InterPro" id="IPR011006">
    <property type="entry name" value="CheY-like_superfamily"/>
</dbReference>
<dbReference type="Pfam" id="PF00196">
    <property type="entry name" value="GerE"/>
    <property type="match status" value="1"/>
</dbReference>
<keyword evidence="2" id="KW-0902">Two-component regulatory system</keyword>
<dbReference type="PANTHER" id="PTHR43214:SF41">
    <property type="entry name" value="NITRATE_NITRITE RESPONSE REGULATOR PROTEIN NARP"/>
    <property type="match status" value="1"/>
</dbReference>
<evidence type="ECO:0000256" key="6">
    <source>
        <dbReference type="PROSITE-ProRule" id="PRU00169"/>
    </source>
</evidence>
<evidence type="ECO:0000256" key="4">
    <source>
        <dbReference type="ARBA" id="ARBA00023125"/>
    </source>
</evidence>
<dbReference type="RefSeq" id="WP_048915968.1">
    <property type="nucleotide sequence ID" value="NZ_CAKKMT010000001.1"/>
</dbReference>
<evidence type="ECO:0000256" key="2">
    <source>
        <dbReference type="ARBA" id="ARBA00023012"/>
    </source>
</evidence>
<dbReference type="Proteomes" id="UP001306592">
    <property type="component" value="Unassembled WGS sequence"/>
</dbReference>
<dbReference type="InterPro" id="IPR000792">
    <property type="entry name" value="Tscrpt_reg_LuxR_C"/>
</dbReference>
<evidence type="ECO:0000256" key="1">
    <source>
        <dbReference type="ARBA" id="ARBA00022553"/>
    </source>
</evidence>
<proteinExistence type="predicted"/>
<name>A0ABU8DG54_ERWAP</name>
<dbReference type="SMART" id="SM00448">
    <property type="entry name" value="REC"/>
    <property type="match status" value="1"/>
</dbReference>
<feature type="domain" description="HTH luxR-type" evidence="7">
    <location>
        <begin position="140"/>
        <end position="205"/>
    </location>
</feature>
<dbReference type="SUPFAM" id="SSF46894">
    <property type="entry name" value="C-terminal effector domain of the bipartite response regulators"/>
    <property type="match status" value="1"/>
</dbReference>
<evidence type="ECO:0000259" key="8">
    <source>
        <dbReference type="PROSITE" id="PS50110"/>
    </source>
</evidence>
<dbReference type="SMART" id="SM00421">
    <property type="entry name" value="HTH_LUXR"/>
    <property type="match status" value="1"/>
</dbReference>
<organism evidence="9 10">
    <name type="scientific">Erwinia aphidicola</name>
    <dbReference type="NCBI Taxonomy" id="68334"/>
    <lineage>
        <taxon>Bacteria</taxon>
        <taxon>Pseudomonadati</taxon>
        <taxon>Pseudomonadota</taxon>
        <taxon>Gammaproteobacteria</taxon>
        <taxon>Enterobacterales</taxon>
        <taxon>Erwiniaceae</taxon>
        <taxon>Erwinia</taxon>
    </lineage>
</organism>
<dbReference type="InterPro" id="IPR058245">
    <property type="entry name" value="NreC/VraR/RcsB-like_REC"/>
</dbReference>
<dbReference type="PRINTS" id="PR00038">
    <property type="entry name" value="HTHLUXR"/>
</dbReference>
<dbReference type="EMBL" id="JBANEI010000005">
    <property type="protein sequence ID" value="MEI2681982.1"/>
    <property type="molecule type" value="Genomic_DNA"/>
</dbReference>
<dbReference type="Pfam" id="PF00072">
    <property type="entry name" value="Response_reg"/>
    <property type="match status" value="1"/>
</dbReference>
<dbReference type="PROSITE" id="PS50110">
    <property type="entry name" value="RESPONSE_REGULATORY"/>
    <property type="match status" value="1"/>
</dbReference>
<evidence type="ECO:0000256" key="5">
    <source>
        <dbReference type="ARBA" id="ARBA00023163"/>
    </source>
</evidence>
<reference evidence="9 10" key="1">
    <citation type="submission" date="2024-02" db="EMBL/GenBank/DDBJ databases">
        <title>First report Erwinia aphidicola in onion in Chile.</title>
        <authorList>
            <person name="Valenzuela M."/>
            <person name="Pena M."/>
            <person name="Dutta B."/>
        </authorList>
    </citation>
    <scope>NUCLEOTIDE SEQUENCE [LARGE SCALE GENOMIC DNA]</scope>
    <source>
        <strain evidence="9 10">QCJ3A</strain>
    </source>
</reference>
<evidence type="ECO:0000256" key="3">
    <source>
        <dbReference type="ARBA" id="ARBA00023015"/>
    </source>
</evidence>
<dbReference type="SUPFAM" id="SSF52172">
    <property type="entry name" value="CheY-like"/>
    <property type="match status" value="1"/>
</dbReference>
<protein>
    <submittedName>
        <fullName evidence="9">Response regulator</fullName>
    </submittedName>
</protein>
<dbReference type="InterPro" id="IPR001789">
    <property type="entry name" value="Sig_transdc_resp-reg_receiver"/>
</dbReference>
<dbReference type="InterPro" id="IPR016032">
    <property type="entry name" value="Sig_transdc_resp-reg_C-effctor"/>
</dbReference>
<keyword evidence="1 6" id="KW-0597">Phosphoprotein</keyword>
<accession>A0ABU8DG54</accession>
<dbReference type="InterPro" id="IPR039420">
    <property type="entry name" value="WalR-like"/>
</dbReference>
<keyword evidence="5" id="KW-0804">Transcription</keyword>
<dbReference type="GeneID" id="89473360"/>
<evidence type="ECO:0000259" key="7">
    <source>
        <dbReference type="PROSITE" id="PS50043"/>
    </source>
</evidence>
<dbReference type="Gene3D" id="3.40.50.2300">
    <property type="match status" value="1"/>
</dbReference>
<keyword evidence="10" id="KW-1185">Reference proteome</keyword>
<dbReference type="PANTHER" id="PTHR43214">
    <property type="entry name" value="TWO-COMPONENT RESPONSE REGULATOR"/>
    <property type="match status" value="1"/>
</dbReference>
<feature type="domain" description="Response regulatory" evidence="8">
    <location>
        <begin position="3"/>
        <end position="118"/>
    </location>
</feature>
<dbReference type="CDD" id="cd17535">
    <property type="entry name" value="REC_NarL-like"/>
    <property type="match status" value="1"/>
</dbReference>
<sequence>MANILVIDDHPVARLAIRMLLEKDQHNIVAEADDGLQALALVRKLSPDLVVVDIDIPSLSGIEVIEKLRAGGFKGGLLVLTARDDEHYLGRCMSIGADGFVSKKNNLEELGDAVRAVVRGYGYFPLKRSNGDAVHAPEKEMELIKSLSSRELQVLRCLARGMKVIDISLQMHISNKTVSTYKTRVMTKLELSSTLSMIDFARRNNLD</sequence>
<dbReference type="PROSITE" id="PS00622">
    <property type="entry name" value="HTH_LUXR_1"/>
    <property type="match status" value="1"/>
</dbReference>
<dbReference type="PROSITE" id="PS50043">
    <property type="entry name" value="HTH_LUXR_2"/>
    <property type="match status" value="1"/>
</dbReference>
<feature type="modified residue" description="4-aspartylphosphate" evidence="6">
    <location>
        <position position="53"/>
    </location>
</feature>
<evidence type="ECO:0000313" key="9">
    <source>
        <dbReference type="EMBL" id="MEI2681982.1"/>
    </source>
</evidence>
<keyword evidence="3" id="KW-0805">Transcription regulation</keyword>
<evidence type="ECO:0000313" key="10">
    <source>
        <dbReference type="Proteomes" id="UP001306592"/>
    </source>
</evidence>